<feature type="compositionally biased region" description="Acidic residues" evidence="1">
    <location>
        <begin position="280"/>
        <end position="293"/>
    </location>
</feature>
<feature type="region of interest" description="Disordered" evidence="1">
    <location>
        <begin position="509"/>
        <end position="539"/>
    </location>
</feature>
<feature type="region of interest" description="Disordered" evidence="1">
    <location>
        <begin position="751"/>
        <end position="827"/>
    </location>
</feature>
<feature type="region of interest" description="Disordered" evidence="1">
    <location>
        <begin position="474"/>
        <end position="494"/>
    </location>
</feature>
<gene>
    <name evidence="2" type="ORF">N330309_009</name>
</gene>
<reference evidence="2 3" key="1">
    <citation type="journal article" date="2016" name="Virology">
        <title>The genomic content and context of auxiliary metabolic genes in marine cyanomyoviruses.</title>
        <authorList>
            <person name="Crummett L.T."/>
            <person name="Puxty R.J."/>
            <person name="Weihe C."/>
            <person name="Marston M.F."/>
            <person name="Martiny J.B."/>
        </authorList>
    </citation>
    <scope>NUCLEOTIDE SEQUENCE [LARGE SCALE GENOMIC DNA]</scope>
    <source>
        <strain evidence="2">0309SB33</strain>
    </source>
</reference>
<accession>A0A1D8KF45</accession>
<protein>
    <submittedName>
        <fullName evidence="2">Uncharacterized protein</fullName>
    </submittedName>
</protein>
<dbReference type="Proteomes" id="UP000241610">
    <property type="component" value="Segment"/>
</dbReference>
<feature type="compositionally biased region" description="Polar residues" evidence="1">
    <location>
        <begin position="375"/>
        <end position="391"/>
    </location>
</feature>
<organism evidence="2 3">
    <name type="scientific">Synechococcus phage S-CAM1</name>
    <dbReference type="NCBI Taxonomy" id="754037"/>
    <lineage>
        <taxon>Viruses</taxon>
        <taxon>Duplodnaviria</taxon>
        <taxon>Heunggongvirae</taxon>
        <taxon>Uroviricota</taxon>
        <taxon>Caudoviricetes</taxon>
        <taxon>Pantevenvirales</taxon>
        <taxon>Kyanoviridae</taxon>
        <taxon>Anaposvirus</taxon>
        <taxon>Anaposvirus socalone</taxon>
    </lineage>
</organism>
<evidence type="ECO:0000256" key="1">
    <source>
        <dbReference type="SAM" id="MobiDB-lite"/>
    </source>
</evidence>
<sequence length="839" mass="89947">MAAFTEGFSSTVDYDKGPGHMGAAISKVLAARKFARQEREVAEEKAKKAGYDSLEELGVEKGYFFKSALKSKFGGSYITGKKQDIKQAVDRVKLLKNPKAQFWNFVDNRDADGKAVKTKNATQRFREQFDNYNFVSAKRPPEDVEPQEEKVPNTGEETAEAASGSKQRVSREDILSAVNKIAASLEKTAQSINNNVKETKDVATGVQAIKTDVVNQLSQRTDSIEDKLNKIADAINEQTALAKSETDKKQGAADINRADDKLKVSDTFSADDLTTKGDESLDDQFEGLGEDMSVDTPQYGEDPEEDDVPRAETGGIISGPDSGYLAELHGDEMVIPLDNNYTQGEASAMDGKVRPVPQEAPPQPQSPVVNNNYNISTPQYEQGTEKPQSSLGGKVGFTPMQLPSLGGGETDRQVQLLQDAMKLVFMVPGGAALAATTQLAGSVDNAEASSQIAQVARPLAQAFGLPSTLVTKAKGGKVTSEGRGGGGADGSNEKKGVFASLGNALKNLFGGGNRSRSGSPNSGPASNAPATGNPMASNEEQQEYAGEIYEMAKAAGAKHPEVAAAISAMETGWGKSERGNNPFNMRNTDGSFMQFETREDAVKEFVRLWDKNHSGYMNLEAFEDPNEAFAAIVNAYAPASDGNDPENYKQFVADFIAGRVWEKKPPRQPDDPPVVPDTPSDDKITADDLRPSLGRIDKIGTNKGTRERVRVPGIGTFVSGRDGIGRAVDKYFDPNGNPITFEEFTNKIRETVGPGPKPKATLSPTPPEKTSSLQPVSREIASLQGPSASERGQTIAMINNPASPRKTAATGAQPTSEGTIDEGRDHSLHSYYNLNSVVG</sequence>
<name>A0A1D8KF45_9CAUD</name>
<dbReference type="EMBL" id="KU686192">
    <property type="protein sequence ID" value="AOV57264.1"/>
    <property type="molecule type" value="Genomic_DNA"/>
</dbReference>
<feature type="compositionally biased region" description="Basic and acidic residues" evidence="1">
    <location>
        <begin position="139"/>
        <end position="151"/>
    </location>
</feature>
<feature type="region of interest" description="Disordered" evidence="1">
    <location>
        <begin position="137"/>
        <end position="168"/>
    </location>
</feature>
<feature type="compositionally biased region" description="Polar residues" evidence="1">
    <location>
        <begin position="784"/>
        <end position="802"/>
    </location>
</feature>
<feature type="region of interest" description="Disordered" evidence="1">
    <location>
        <begin position="271"/>
        <end position="308"/>
    </location>
</feature>
<evidence type="ECO:0000313" key="3">
    <source>
        <dbReference type="Proteomes" id="UP000241610"/>
    </source>
</evidence>
<proteinExistence type="predicted"/>
<dbReference type="Gene3D" id="1.10.530.10">
    <property type="match status" value="1"/>
</dbReference>
<feature type="region of interest" description="Disordered" evidence="1">
    <location>
        <begin position="662"/>
        <end position="687"/>
    </location>
</feature>
<feature type="region of interest" description="Disordered" evidence="1">
    <location>
        <begin position="348"/>
        <end position="398"/>
    </location>
</feature>
<feature type="compositionally biased region" description="Low complexity" evidence="1">
    <location>
        <begin position="514"/>
        <end position="530"/>
    </location>
</feature>
<evidence type="ECO:0000313" key="2">
    <source>
        <dbReference type="EMBL" id="AOV57264.1"/>
    </source>
</evidence>